<comment type="caution">
    <text evidence="9">The sequence shown here is derived from an EMBL/GenBank/DDBJ whole genome shotgun (WGS) entry which is preliminary data.</text>
</comment>
<reference evidence="9 10" key="1">
    <citation type="submission" date="2019-02" db="EMBL/GenBank/DDBJ databases">
        <title>Kribbella capetownensis sp. nov. and Kribbella speibonae sp. nov., isolated from soil.</title>
        <authorList>
            <person name="Curtis S.M."/>
            <person name="Norton I."/>
            <person name="Everest G.J."/>
            <person name="Meyers P.R."/>
        </authorList>
    </citation>
    <scope>NUCLEOTIDE SEQUENCE [LARGE SCALE GENOMIC DNA]</scope>
    <source>
        <strain evidence="9 10">DSM 27082</strain>
    </source>
</reference>
<keyword evidence="4 7" id="KW-0812">Transmembrane</keyword>
<protein>
    <submittedName>
        <fullName evidence="9">MFS transporter</fullName>
    </submittedName>
</protein>
<dbReference type="SUPFAM" id="SSF103473">
    <property type="entry name" value="MFS general substrate transporter"/>
    <property type="match status" value="1"/>
</dbReference>
<feature type="transmembrane region" description="Helical" evidence="7">
    <location>
        <begin position="167"/>
        <end position="189"/>
    </location>
</feature>
<feature type="transmembrane region" description="Helical" evidence="7">
    <location>
        <begin position="242"/>
        <end position="261"/>
    </location>
</feature>
<keyword evidence="2" id="KW-0813">Transport</keyword>
<feature type="transmembrane region" description="Helical" evidence="7">
    <location>
        <begin position="139"/>
        <end position="161"/>
    </location>
</feature>
<feature type="transmembrane region" description="Helical" evidence="7">
    <location>
        <begin position="370"/>
        <end position="391"/>
    </location>
</feature>
<sequence>MVKGVLPEPGPLRALALATLLSRVGNGLLMTVSVLYFTRIVGLSIAQVGLGLTIAGLFGLLSAVPLGHLADRRGPRGLFVVLSLTVCGLSLVYLFVHTFWQFLVVSIVLTMVDRGAGAVRAALIAAITHGAGRVAARAYLRAVTNIGIMAGAGIGAFALHFDTGTAYRLMFVLDAVLSSIAAFVVLAIPRVAPQPHDDGGPVWIALRDRGYLAVAALNAGMSIHFAVLDVAIPLWVVDHTDAPRWTIALLLIINTVVVSLFQVRSSRGIADPSTAARATRTAGLLLLASMVLLAGATWGNAAIAVGLLAVGALVQVIAELLQSSGSFLLSFDLAPSHAQGQYQGVWNTSMSISTMVAPTVLALLPLGLGVPGWIILGLWFAAVGILSVPVVRWAAARQAAGQAAGQAGDQAGGQAGDQLVGSR</sequence>
<organism evidence="9 10">
    <name type="scientific">Kribbella sindirgiensis</name>
    <dbReference type="NCBI Taxonomy" id="1124744"/>
    <lineage>
        <taxon>Bacteria</taxon>
        <taxon>Bacillati</taxon>
        <taxon>Actinomycetota</taxon>
        <taxon>Actinomycetes</taxon>
        <taxon>Propionibacteriales</taxon>
        <taxon>Kribbellaceae</taxon>
        <taxon>Kribbella</taxon>
    </lineage>
</organism>
<name>A0A4R0IIH6_9ACTN</name>
<feature type="transmembrane region" description="Helical" evidence="7">
    <location>
        <begin position="282"/>
        <end position="301"/>
    </location>
</feature>
<dbReference type="GO" id="GO:0022857">
    <property type="term" value="F:transmembrane transporter activity"/>
    <property type="evidence" value="ECO:0007669"/>
    <property type="project" value="InterPro"/>
</dbReference>
<dbReference type="RefSeq" id="WP_131290711.1">
    <property type="nucleotide sequence ID" value="NZ_SJKA01000006.1"/>
</dbReference>
<evidence type="ECO:0000256" key="7">
    <source>
        <dbReference type="SAM" id="Phobius"/>
    </source>
</evidence>
<dbReference type="InterPro" id="IPR020846">
    <property type="entry name" value="MFS_dom"/>
</dbReference>
<feature type="transmembrane region" description="Helical" evidence="7">
    <location>
        <begin position="210"/>
        <end position="236"/>
    </location>
</feature>
<keyword evidence="5 7" id="KW-1133">Transmembrane helix</keyword>
<dbReference type="PROSITE" id="PS50850">
    <property type="entry name" value="MFS"/>
    <property type="match status" value="1"/>
</dbReference>
<evidence type="ECO:0000256" key="2">
    <source>
        <dbReference type="ARBA" id="ARBA00022448"/>
    </source>
</evidence>
<feature type="domain" description="Major facilitator superfamily (MFS) profile" evidence="8">
    <location>
        <begin position="11"/>
        <end position="399"/>
    </location>
</feature>
<dbReference type="PANTHER" id="PTHR23517">
    <property type="entry name" value="RESISTANCE PROTEIN MDTM, PUTATIVE-RELATED-RELATED"/>
    <property type="match status" value="1"/>
</dbReference>
<dbReference type="Gene3D" id="1.20.1250.20">
    <property type="entry name" value="MFS general substrate transporter like domains"/>
    <property type="match status" value="1"/>
</dbReference>
<feature type="transmembrane region" description="Helical" evidence="7">
    <location>
        <begin position="43"/>
        <end position="66"/>
    </location>
</feature>
<dbReference type="AlphaFoldDB" id="A0A4R0IIH6"/>
<evidence type="ECO:0000256" key="4">
    <source>
        <dbReference type="ARBA" id="ARBA00022692"/>
    </source>
</evidence>
<keyword evidence="10" id="KW-1185">Reference proteome</keyword>
<dbReference type="InterPro" id="IPR011701">
    <property type="entry name" value="MFS"/>
</dbReference>
<evidence type="ECO:0000256" key="3">
    <source>
        <dbReference type="ARBA" id="ARBA00022475"/>
    </source>
</evidence>
<dbReference type="GO" id="GO:0005886">
    <property type="term" value="C:plasma membrane"/>
    <property type="evidence" value="ECO:0007669"/>
    <property type="project" value="UniProtKB-SubCell"/>
</dbReference>
<dbReference type="OrthoDB" id="3865324at2"/>
<accession>A0A4R0IIH6</accession>
<evidence type="ECO:0000256" key="5">
    <source>
        <dbReference type="ARBA" id="ARBA00022989"/>
    </source>
</evidence>
<dbReference type="Proteomes" id="UP000292695">
    <property type="component" value="Unassembled WGS sequence"/>
</dbReference>
<evidence type="ECO:0000313" key="9">
    <source>
        <dbReference type="EMBL" id="TCC32489.1"/>
    </source>
</evidence>
<dbReference type="InterPro" id="IPR036259">
    <property type="entry name" value="MFS_trans_sf"/>
</dbReference>
<feature type="transmembrane region" description="Helical" evidence="7">
    <location>
        <begin position="78"/>
        <end position="96"/>
    </location>
</feature>
<evidence type="ECO:0000259" key="8">
    <source>
        <dbReference type="PROSITE" id="PS50850"/>
    </source>
</evidence>
<evidence type="ECO:0000313" key="10">
    <source>
        <dbReference type="Proteomes" id="UP000292695"/>
    </source>
</evidence>
<evidence type="ECO:0000256" key="1">
    <source>
        <dbReference type="ARBA" id="ARBA00004651"/>
    </source>
</evidence>
<dbReference type="InterPro" id="IPR001958">
    <property type="entry name" value="Tet-R_TetA/multi-R_MdtG-like"/>
</dbReference>
<keyword evidence="6 7" id="KW-0472">Membrane</keyword>
<keyword evidence="3" id="KW-1003">Cell membrane</keyword>
<comment type="subcellular location">
    <subcellularLocation>
        <location evidence="1">Cell membrane</location>
        <topology evidence="1">Multi-pass membrane protein</topology>
    </subcellularLocation>
</comment>
<dbReference type="PRINTS" id="PR01035">
    <property type="entry name" value="TCRTETA"/>
</dbReference>
<feature type="transmembrane region" description="Helical" evidence="7">
    <location>
        <begin position="12"/>
        <end position="37"/>
    </location>
</feature>
<dbReference type="InterPro" id="IPR050171">
    <property type="entry name" value="MFS_Transporters"/>
</dbReference>
<proteinExistence type="predicted"/>
<gene>
    <name evidence="9" type="ORF">E0H50_20150</name>
</gene>
<dbReference type="PANTHER" id="PTHR23517:SF2">
    <property type="entry name" value="MULTIDRUG RESISTANCE PROTEIN MDTH"/>
    <property type="match status" value="1"/>
</dbReference>
<evidence type="ECO:0000256" key="6">
    <source>
        <dbReference type="ARBA" id="ARBA00023136"/>
    </source>
</evidence>
<dbReference type="Pfam" id="PF07690">
    <property type="entry name" value="MFS_1"/>
    <property type="match status" value="1"/>
</dbReference>
<dbReference type="EMBL" id="SJKA01000006">
    <property type="protein sequence ID" value="TCC32489.1"/>
    <property type="molecule type" value="Genomic_DNA"/>
</dbReference>